<dbReference type="InterPro" id="IPR056573">
    <property type="entry name" value="Lectin_L-type_dom"/>
</dbReference>
<feature type="domain" description="Cadherin" evidence="3">
    <location>
        <begin position="491"/>
        <end position="576"/>
    </location>
</feature>
<dbReference type="InterPro" id="IPR050708">
    <property type="entry name" value="T6SS_VgrG/RHS"/>
</dbReference>
<protein>
    <submittedName>
        <fullName evidence="4">Putative deoxyribonuclease RhsB</fullName>
        <ecNumber evidence="4">3.1.-.-</ecNumber>
    </submittedName>
</protein>
<keyword evidence="4" id="KW-0378">Hydrolase</keyword>
<dbReference type="NCBIfam" id="TIGR01643">
    <property type="entry name" value="YD_repeat_2x"/>
    <property type="match status" value="4"/>
</dbReference>
<feature type="transmembrane region" description="Helical" evidence="2">
    <location>
        <begin position="4887"/>
        <end position="4912"/>
    </location>
</feature>
<dbReference type="InterPro" id="IPR006530">
    <property type="entry name" value="YD"/>
</dbReference>
<sequence>MTRFAPQSRDKKARHRRKTRHHRMEQLEQRLLLASDWQNPSRPLDVNNDGQATPLDALRVINRVALDGEGPLGPRSNPLASYFDTNADGLVSPRDALMVINGVGQSNGAPVYELAEGEGDVAPAGFASVMFTTLPGNETELVDIDTQFEFIAEQFNELGYFVVETATGRVGGRYPNDPGYAEKVFESANRHVVYSKFRSAPPAWEMTLPAGSHLGVYVLQPADDQGNPENHLRVRGANSIALAADDQHHSAHQIGWEMHAHSWPSHMVGDRSFDDVLIDVTIGTPYPSNLPPKLDAIPGQTVDEEKPFTYDVVASDPNPDDILSYSLLDAPTGMSINGRTGKLQWTPSEAVGPGQVDVTVHVEDLAGESDQTSFTIDVREVNKPPVLARVENQRVEEQTELKLQLTATDPDRPANTLTYSIESGPSGASLDPVTGAFSWTPTEAQGPGDYVFRVRVSDGDESDDGTFTVVVSEGNRTPILSPIDDYVVRVGEPVQFTAQATDPDIPENRLTYRLAAGAPPGASIDADTGQFSWTPTGQQSRQQYNLSVVVSDNVDPEAMTDMQSFVVTVANSAPEMDAIENQGVDELTEWTYSPSATDIDLPSDSQTYSLQSSPAGMQIDPQTGELSWTPTELQGPGSYSVVVVVSDLDGATDTESFTIAAREVNVAPVAEPILNQTIDEQALFSLHVTATDVDHPSNLLQYTLTQGPTGAQIDSATGEFSWTPSEADGPGTYPIVVTVTDSGTPTLSDQVSFEITVGELNREPVLDFIPDQTVDEETTLRFTATATDPDIPANNLTFSVTGNPPTSSIDPITGVFTWTPSETEAPMNYVIQVTVSDNGNPSRSDSQEVMISALEVNEAPVLQTINDVTVELGETVAFTAIATDPDSPVNTLTYSLDPGAPDGASIDPETGAFSWTPSANQDEGVYPITVTVTDDGDPIKDHSQTFEVSVGSCAFPNLDNWTVTQHGDTKNPGSVVVDNCSAVMTEGDSFLVTLGQAFVVPDAPSALEFSFDDLVFDETDTGFINDAFEVALLDPFGNSLVPSIDRGHDAFFNVTEQIATAAASGVTITENKVVVDISGLTTGETANLVFRLINDDADSASTVRITELHLGGLQSTSTGIAAVTESSSRSNVLTQTSTNISPYLVPPGEIQSSLDPATPKNSDSASVEQSNDSAESSVFVQFKDFSDTSALKLNGAARTLNSQDGRVLRVTSAGPSQAGSFFSSTQVNAADFSSAFSFRITNRGGRIFDCNSIAGADGIVFVVQSVSSSIGSSGQGIGYAGISRSVGVEFDTWCNAANRDPSSNHIGINVGGTVNHGSGAPHTRNISPDFDNGSIWYAWVDYDGTELEVRVSQNDIRPEQPQLTRQLDIPQIINSETAFVGFTSGTGADWGNHDIINWQYNESFDPIGVPEFTINARTARSRVEVGDQTLITGDARSIIGKGGPTEREVSITHVLINDRPVNIVDASGSFFAYVEVGPGENRFEITAFDALDQQSQTSLTITGLSSGDDIDFSRFSDITDTFQEVYGRTSFKDSDDRLLVDLATRNTGTFETDVPLLVGIKNISDPTVSVVGADGFMPGGTPYYDYTEAVRDGTLEAGETTDSPTVTFHTPSRQQFDYELVFYGKLNEAPIIESLPKIEAAYDREYRYEVLATDPEDDPLSYTLTTKPAGMDFAPGTTDVVWQPSISDIGYHDVVVTVSDGRGGTAEQRFTIEVLEAPPNRPPVFTSVPITSTASTSFEFLGTDIPIISYGEAGQKYLVGSHGFLPGFEQPGFDDSDFLVGQGAFGSPRNGCSNLPSPIRTNWPTNTDLLVRHEIDLPSNVRNIRWYGAVDNRYELFWNGQRIGGGGGGCAQRDYFRANVSDSLVNVGENTLAIRGIDLGVVSYLDFRLIADFVPEGIAEPEYLYSASAIDSDNDPLSFSLQEAPDGMQVAPTTGTITWNPTVKQIGNHRVVLEVSDGRGGVATQEFIVCVHPDPDNHDPVIISEPVTSITVPARSTGSVLYGIDFADPTSLYRVDDLNSNAVVVGSTTVSELSDLAIDPSTGEAFAINADGLYQLSLETAETAFIGATGLPAPSSLEILPDGRIIAADFESSQLYLVDRSTGAATVLFDTGWLFHGDVAFDPLSGDLFGSAFQGPPPASDTLIQIDLDRKTVSAVGDLGMVVTGLGFTSDGRLLAANSSSTNVYVVDPKTSMTRSVYDAGITLGAGLALRAVEITSDPTTHFGIEFPLGDLSFADRVVRYEPGPDVAGVGDDNPQNALGPPEPNGEFGTRTELGKDGVLVVEFVDNYLVDQQDVAGGLDLYIFEAGSAVESFQVEISENGIDWIDLGTVKGQPTGIDIGPFVDANSVFRFVRLTDVLPDETRGEADINAIGAIGSIDASAFYQYDVDAIDPDLDALSYSLLDGPDGIVIDPDNGLVTGTFSADAIGIHPVTVRVEDGRGGFDEQRFTINVRSSAGGEIRGRKTVVDVDPVVIAESSFDEGPGGWTIFLDQNQNGVRDAGERFTITDQNGDYAFTDLAEGRYTVREEARQGWEQTYPGRPVGSRLIAMSEANGDVFEVDPKTGQAVRIASIGLPADSFEFIAPYTAYLGHNSNRVSRFDLKTGTATEVAVLDGVENIEALAFDGVNLYAAISLDQDGQAERLAIIDVENSQWSEVAVFGAQFTDVDSLAVLPDGRLLFTHLSQPFSIGVYDPLTKAVTNLGGLEYSVIGLDVDRDGTIFATTYDLFTSGSQSLLLEIDLNGPIATVIGDTQIPIAAGLSVVPDYTIADGYSVHVARNHVVSDVDFTNRKLSDGPNRRPAIQSQPVTANVVGALYRYNVSATDPDKDPLTFQLPVAPAGMTIHPSLGAMVWQPSFEQVGTHEVLVQVTDGRGGSNVQSFSISVDDPNVAPVITSQPVRTAVRGATYQYELTAQDADGDPITFEIDGMMPVGMTIEPVELENSDEKIVESFHRLTWSVPFDAADADTFIRVVARDCRGGETVQQWSIDLLDAATVNRFPEITSTPRLKARHGLPWSYRVSAFDPDGEALTYALGASPQGMQITSDGLVTWTPPLDTDTSVAVDVIVSDGRGGEKRQPFRLGIVSVDTNLAPSINSVPPIAAVLDQSYAYDPSAKDPDGDSITWNLTVAPRGMSIDAVSGKIRWLPDDQQLGSHQVVLTANDIFLGHATQRFTIHVGCNNLAPAIVSVPPTVALSDRIYLYPARGEDFENDSLRWRLVNAPAGMSIDESNGVIRWTPNSGQIGSHDVLVEVRDELGFGTQSYTLVVNSADAPVDPNNPDGPTKGNRAPIITSAPVFNSEVGSLYQYQVRAIDADGDNVTIALADGSPAGMEINDGLVTWTPTESDIGTPLISILAIDQFGATSTQGYVLSVITNQPPSITSAPNTQVTRGATYRYTVAAEDPDRDPLTWSLGDSAPAGMSIDNKGRILWETTGFANDSVDVTVIVTDNRGQPDSQDWTITINDDTQPPAVDLVVIVGDQAHRGTAQVDLGADYRVRVTATDNVAVTDIRLLVDGRPVTLDAFGLVRLPTIATGDISLTAYANDAAGLEGSTSATITVVNPSSNNPPKESEPGFPTRPDPDPSDAGEPVVEITKPVLGKRISNATLIEGSAYDPEGNFWYYDVRYARADRVSLANIDIDDPDWVLIKRSSSEVRAGELAVFDPALVSNDAYAIIVTAFDSNGRGYVQPTMVYVEGSVQTGNFQLQLTDLTIPLSGIPIEVTRVYDTLEATESGDFGYGWKLGVQDARIFEATAIGSGSAFNGGNDKFVPGVTKVYLTNPDGQRIGFTYNLTDLQASWFGTTARPVFTPDEGVYDTLTIDTTSVAVGGILGALGGGINPDVYTLTTKDGTKYRYNQFTGLQTVTDRNGNVVTFTEDGISHTSGESIQFIRDHRGRITSVIDPAGERISYEYDLKGDLVEVTNQIDLKTRYEYRQTPPHYLDNAYDSLGRKVMEAVYEQDAETRLYEFKGVVDALGNRVDERDFQTDQNTGVVRDGNGNATTLIYDDRGNVLQEIDPLGLATLREYGDSRNPDAETRIVDRRGFITDQEFDARGNVTKITERGSEANPFAEPIVTLFSYDNGNRVKSITNPLGHVTAFNYDRAGNLIRIKNAEDNTSSFTYDDEGRRASFTDFNGNTTVYDYTDACPCGSPSKATFADGTYQTFQYNQFGQVTEESTHEADGTLVEYRKTFYDKAGRVIEQQTGLEGDPNHPPTIVRSVYDGHLLDWEIIVNPESPNDTPATPVADRKSRITDYEYDAKDRLIRQIDAEAWWNSTTERFENRKGEARGVVEFRYDANDNRILLQDPVGNITTWVYDELNRVVEERDPFYNENLTIDAAIALLETPSGADLAANTGAEHVRAFAYDGEGNQIEMIDRNGRRREFDYDHSGRLTEERWYNEAEHSTDPLALVNTLAFTYDALGNMLTAQDVNSHYVHTYDALNRLTSVDNNPEGTLDLPRVILTYQYDAQGNVIETQDDAGVTVASEYDERNRLAIRRWYDADVPTSEDPDVDPVRVDFLYTAAGRESDVFRYSDLDSDPANLVGRTERTYDTTGKSNLLTHLNATDELLAGYDYDYDFSGLLVHEARTHQETQYEQTIDYQYDLTGQLTFADFDTQDDEHYEYDANGNRTHSIVGTEERTYTTDTANQLKSDGIYNYEYDGEGNQVKRIALASDETRILTYDHHNRLVQVDDWSSDPGDPYSQSPGAVLLSRTAHDFDAFGRRIAEIVDVDVVGSAHTQTDLMVFNGDHGWADFNGTKRAPTRYFYGSRIDQIIARIGSDEDIVWYMTDRQHSIRDYSSSDGSIASHSEWGAFGLAYLTVAFEDGDRYGFQGREAVGTTGLHFFRARHYDPFIGGFTSQDPIGFSGGELRLYTFASNSPLNATDPSGLASISEWGAFGSLFAVGAILGGTLTFGFAFACIQPNSVYDLMTVEVIATASAGALIGGAALAFAPITLELLGSPTLPEIYLLLGRAGFTVVDAVGPPSVGIVPLACSFLSVTHD</sequence>
<dbReference type="Pfam" id="PF00404">
    <property type="entry name" value="Dockerin_1"/>
    <property type="match status" value="1"/>
</dbReference>
<dbReference type="PROSITE" id="PS50268">
    <property type="entry name" value="CADHERIN_2"/>
    <property type="match status" value="4"/>
</dbReference>
<keyword evidence="2" id="KW-1133">Transmembrane helix</keyword>
<reference evidence="4 5" key="1">
    <citation type="submission" date="2019-02" db="EMBL/GenBank/DDBJ databases">
        <title>Planctomycetal bacteria perform biofilm scaping via a novel small molecule.</title>
        <authorList>
            <person name="Jeske O."/>
            <person name="Boedeker C."/>
            <person name="Wiegand S."/>
            <person name="Breitling P."/>
            <person name="Kallscheuer N."/>
            <person name="Jogler M."/>
            <person name="Rohde M."/>
            <person name="Petersen J."/>
            <person name="Medema M.H."/>
            <person name="Surup F."/>
            <person name="Jogler C."/>
        </authorList>
    </citation>
    <scope>NUCLEOTIDE SEQUENCE [LARGE SCALE GENOMIC DNA]</scope>
    <source>
        <strain evidence="4 5">Mal15</strain>
    </source>
</reference>
<dbReference type="SUPFAM" id="SSF75011">
    <property type="entry name" value="3-carboxy-cis,cis-mucoante lactonizing enzyme"/>
    <property type="match status" value="1"/>
</dbReference>
<dbReference type="InterPro" id="IPR031325">
    <property type="entry name" value="RHS_repeat"/>
</dbReference>
<dbReference type="GO" id="GO:0016020">
    <property type="term" value="C:membrane"/>
    <property type="evidence" value="ECO:0007669"/>
    <property type="project" value="InterPro"/>
</dbReference>
<keyword evidence="5" id="KW-1185">Reference proteome</keyword>
<dbReference type="SUPFAM" id="SSF49899">
    <property type="entry name" value="Concanavalin A-like lectins/glucanases"/>
    <property type="match status" value="1"/>
</dbReference>
<evidence type="ECO:0000313" key="4">
    <source>
        <dbReference type="EMBL" id="QEG00176.1"/>
    </source>
</evidence>
<dbReference type="Gene3D" id="2.180.10.10">
    <property type="entry name" value="RHS repeat-associated core"/>
    <property type="match status" value="2"/>
</dbReference>
<dbReference type="Pfam" id="PF00139">
    <property type="entry name" value="Lectin_legB"/>
    <property type="match status" value="1"/>
</dbReference>
<dbReference type="Pfam" id="PF20148">
    <property type="entry name" value="DUF6531"/>
    <property type="match status" value="1"/>
</dbReference>
<dbReference type="CDD" id="cd11304">
    <property type="entry name" value="Cadherin_repeat"/>
    <property type="match status" value="5"/>
</dbReference>
<dbReference type="KEGG" id="smam:Mal15_42450"/>
<feature type="region of interest" description="Disordered" evidence="1">
    <location>
        <begin position="2245"/>
        <end position="2270"/>
    </location>
</feature>
<dbReference type="SUPFAM" id="SSF63829">
    <property type="entry name" value="Calcium-dependent phosphotriesterase"/>
    <property type="match status" value="1"/>
</dbReference>
<dbReference type="EMBL" id="CP036264">
    <property type="protein sequence ID" value="QEG00176.1"/>
    <property type="molecule type" value="Genomic_DNA"/>
</dbReference>
<keyword evidence="2" id="KW-0472">Membrane</keyword>
<dbReference type="SMART" id="SM00736">
    <property type="entry name" value="CADG"/>
    <property type="match status" value="8"/>
</dbReference>
<feature type="region of interest" description="Disordered" evidence="1">
    <location>
        <begin position="1139"/>
        <end position="1170"/>
    </location>
</feature>
<dbReference type="InterPro" id="IPR002105">
    <property type="entry name" value="Dockerin_1_rpt"/>
</dbReference>
<organism evidence="4 5">
    <name type="scientific">Stieleria maiorica</name>
    <dbReference type="NCBI Taxonomy" id="2795974"/>
    <lineage>
        <taxon>Bacteria</taxon>
        <taxon>Pseudomonadati</taxon>
        <taxon>Planctomycetota</taxon>
        <taxon>Planctomycetia</taxon>
        <taxon>Pirellulales</taxon>
        <taxon>Pirellulaceae</taxon>
        <taxon>Stieleria</taxon>
    </lineage>
</organism>
<dbReference type="PROSITE" id="PS00307">
    <property type="entry name" value="LECTIN_LEGUME_BETA"/>
    <property type="match status" value="1"/>
</dbReference>
<dbReference type="SUPFAM" id="SSF49313">
    <property type="entry name" value="Cadherin-like"/>
    <property type="match status" value="16"/>
</dbReference>
<dbReference type="InterPro" id="IPR045351">
    <property type="entry name" value="DUF6531"/>
</dbReference>
<dbReference type="InterPro" id="IPR006644">
    <property type="entry name" value="Cadg"/>
</dbReference>
<feature type="compositionally biased region" description="Basic residues" evidence="1">
    <location>
        <begin position="11"/>
        <end position="23"/>
    </location>
</feature>
<dbReference type="InterPro" id="IPR022385">
    <property type="entry name" value="Rhs_assc_core"/>
</dbReference>
<evidence type="ECO:0000259" key="3">
    <source>
        <dbReference type="PROSITE" id="PS50268"/>
    </source>
</evidence>
<dbReference type="CDD" id="cd01951">
    <property type="entry name" value="lectin_L-type"/>
    <property type="match status" value="1"/>
</dbReference>
<dbReference type="Proteomes" id="UP000321353">
    <property type="component" value="Chromosome"/>
</dbReference>
<feature type="transmembrane region" description="Helical" evidence="2">
    <location>
        <begin position="4924"/>
        <end position="4946"/>
    </location>
</feature>
<dbReference type="NCBIfam" id="TIGR03696">
    <property type="entry name" value="Rhs_assc_core"/>
    <property type="match status" value="1"/>
</dbReference>
<dbReference type="InterPro" id="IPR001220">
    <property type="entry name" value="Legume_lectin_dom"/>
</dbReference>
<dbReference type="Pfam" id="PF05345">
    <property type="entry name" value="He_PIG"/>
    <property type="match status" value="16"/>
</dbReference>
<accession>A0A5B9MKP6</accession>
<dbReference type="Pfam" id="PF05593">
    <property type="entry name" value="RHS_repeat"/>
    <property type="match status" value="4"/>
</dbReference>
<dbReference type="SMART" id="SM00112">
    <property type="entry name" value="CA"/>
    <property type="match status" value="7"/>
</dbReference>
<evidence type="ECO:0000256" key="2">
    <source>
        <dbReference type="SAM" id="Phobius"/>
    </source>
</evidence>
<dbReference type="GO" id="GO:0007156">
    <property type="term" value="P:homophilic cell adhesion via plasma membrane adhesion molecules"/>
    <property type="evidence" value="ECO:0007669"/>
    <property type="project" value="InterPro"/>
</dbReference>
<dbReference type="InterPro" id="IPR013320">
    <property type="entry name" value="ConA-like_dom_sf"/>
</dbReference>
<dbReference type="InterPro" id="IPR013783">
    <property type="entry name" value="Ig-like_fold"/>
</dbReference>
<evidence type="ECO:0000313" key="5">
    <source>
        <dbReference type="Proteomes" id="UP000321353"/>
    </source>
</evidence>
<dbReference type="EC" id="3.1.-.-" evidence="4"/>
<feature type="domain" description="Cadherin" evidence="3">
    <location>
        <begin position="873"/>
        <end position="958"/>
    </location>
</feature>
<dbReference type="GO" id="GO:0030246">
    <property type="term" value="F:carbohydrate binding"/>
    <property type="evidence" value="ECO:0007669"/>
    <property type="project" value="InterPro"/>
</dbReference>
<dbReference type="GO" id="GO:0000272">
    <property type="term" value="P:polysaccharide catabolic process"/>
    <property type="evidence" value="ECO:0007669"/>
    <property type="project" value="InterPro"/>
</dbReference>
<feature type="compositionally biased region" description="Polar residues" evidence="1">
    <location>
        <begin position="1150"/>
        <end position="1170"/>
    </location>
</feature>
<feature type="domain" description="Cadherin" evidence="3">
    <location>
        <begin position="778"/>
        <end position="862"/>
    </location>
</feature>
<dbReference type="InterPro" id="IPR015919">
    <property type="entry name" value="Cadherin-like_sf"/>
</dbReference>
<feature type="domain" description="Cadherin" evidence="3">
    <location>
        <begin position="670"/>
        <end position="766"/>
    </location>
</feature>
<dbReference type="GO" id="GO:0005509">
    <property type="term" value="F:calcium ion binding"/>
    <property type="evidence" value="ECO:0007669"/>
    <property type="project" value="InterPro"/>
</dbReference>
<dbReference type="PANTHER" id="PTHR32305:SF15">
    <property type="entry name" value="PROTEIN RHSA-RELATED"/>
    <property type="match status" value="1"/>
</dbReference>
<name>A0A5B9MKP6_9BACT</name>
<keyword evidence="2" id="KW-0812">Transmembrane</keyword>
<gene>
    <name evidence="4" type="primary">rhsB_1</name>
    <name evidence="4" type="ORF">Mal15_42450</name>
</gene>
<dbReference type="InterPro" id="IPR019825">
    <property type="entry name" value="Lectin_legB_Mn/Ca_BS"/>
</dbReference>
<dbReference type="Gene3D" id="2.60.120.200">
    <property type="match status" value="1"/>
</dbReference>
<dbReference type="PANTHER" id="PTHR32305">
    <property type="match status" value="1"/>
</dbReference>
<dbReference type="InterPro" id="IPR002126">
    <property type="entry name" value="Cadherin-like_dom"/>
</dbReference>
<evidence type="ECO:0000256" key="1">
    <source>
        <dbReference type="SAM" id="MobiDB-lite"/>
    </source>
</evidence>
<dbReference type="Gene3D" id="2.60.120.260">
    <property type="entry name" value="Galactose-binding domain-like"/>
    <property type="match status" value="1"/>
</dbReference>
<dbReference type="GO" id="GO:0004553">
    <property type="term" value="F:hydrolase activity, hydrolyzing O-glycosyl compounds"/>
    <property type="evidence" value="ECO:0007669"/>
    <property type="project" value="InterPro"/>
</dbReference>
<feature type="region of interest" description="Disordered" evidence="1">
    <location>
        <begin position="3555"/>
        <end position="3583"/>
    </location>
</feature>
<feature type="region of interest" description="Disordered" evidence="1">
    <location>
        <begin position="1"/>
        <end position="24"/>
    </location>
</feature>
<proteinExistence type="predicted"/>
<dbReference type="Gene3D" id="2.60.40.10">
    <property type="entry name" value="Immunoglobulins"/>
    <property type="match status" value="18"/>
</dbReference>